<evidence type="ECO:0000256" key="1">
    <source>
        <dbReference type="SAM" id="MobiDB-lite"/>
    </source>
</evidence>
<feature type="compositionally biased region" description="Polar residues" evidence="1">
    <location>
        <begin position="8"/>
        <end position="23"/>
    </location>
</feature>
<dbReference type="InParanoid" id="A0A7M7K8H0"/>
<name>A0A7M7K8H0_VARDE</name>
<sequence length="776" mass="83936">MPPPGSPQVGNWVSGLESSTPSSPIGGGLGRRGGPRGRLDDSEESLSSGGGRDSGACPSNGCGNWLLLVTTTALLALTVLLVASFLQLIMASGHPHNNYINNGGLIPIPQISIETIVQKVAGWFGRTADDPDRPFHQHPMDGNNIPDDSNEDSRRYLQDRRLLTNPSIPPPPNPDGTNGQDDNGDDDPPEGSDEEPPDPEDDGDDSDDQKKNNNNGSNEADGDDADDDGGGGRHGGDRSHIGGKSNSRGSHLHNPPFGIGGGITTFRPRHGFNSHNDNGHDHQEHGGGQNNPWRPRTTKPSPIDEIRKINNEDGWKAPGRPYPPVRPYPPHSGREFHETTSSSTSTTRTPYTTAGYNGLRNQSAPNTSTMRELWCHVYANAGLRDDQLRTLSEHCSYLLVDGEVHLQGTGLMPKVMSDAQILNRIRGAMPSSVKILLATKDFDSGFDKLLEVDDAEPGVGIGAGVAVSAGIDDDALRSRAGVSGGSLSPGGGLASGAISPKRVQAFDAVIGLLKRYQVQGLALRELENAKHYNLNQADKGERAQLRARWAALYVQLAEYLAEKGFEHAFLVKPSLERYREYSLRNIVNEGLGPVLLTSGALRAATSTLCVSPFKWMRDKRVITQTKVLKEAKDYFGKTWKRNLVFAVAPFVTNCHVYNKTAVYNCTRSYYSEFCKHASRGMLIEGTMRYGAESDCFSAQTRQDDGQVILWTGMGPMSGQFIRGLGQSRGLMMYNAFADDKEGHCGFGEFPLLKAVHDALQGKHDSAVTSGSRAGHN</sequence>
<dbReference type="EnsemblMetazoa" id="XM_022803624">
    <property type="protein sequence ID" value="XP_022659359"/>
    <property type="gene ID" value="LOC111249588"/>
</dbReference>
<evidence type="ECO:0000313" key="2">
    <source>
        <dbReference type="EnsemblMetazoa" id="XP_022659360"/>
    </source>
</evidence>
<proteinExistence type="predicted"/>
<feature type="region of interest" description="Disordered" evidence="1">
    <location>
        <begin position="1"/>
        <end position="55"/>
    </location>
</feature>
<dbReference type="OrthoDB" id="10403280at2759"/>
<reference evidence="2" key="1">
    <citation type="submission" date="2021-01" db="UniProtKB">
        <authorList>
            <consortium name="EnsemblMetazoa"/>
        </authorList>
    </citation>
    <scope>IDENTIFICATION</scope>
</reference>
<feature type="compositionally biased region" description="Basic and acidic residues" evidence="1">
    <location>
        <begin position="151"/>
        <end position="162"/>
    </location>
</feature>
<feature type="compositionally biased region" description="Basic and acidic residues" evidence="1">
    <location>
        <begin position="230"/>
        <end position="240"/>
    </location>
</feature>
<dbReference type="EnsemblMetazoa" id="XM_022803625">
    <property type="protein sequence ID" value="XP_022659360"/>
    <property type="gene ID" value="LOC111249588"/>
</dbReference>
<dbReference type="KEGG" id="vde:111249588"/>
<dbReference type="RefSeq" id="XP_022659359.1">
    <property type="nucleotide sequence ID" value="XM_022803624.1"/>
</dbReference>
<feature type="compositionally biased region" description="Acidic residues" evidence="1">
    <location>
        <begin position="182"/>
        <end position="207"/>
    </location>
</feature>
<accession>A0A7M7K8H0</accession>
<feature type="region of interest" description="Disordered" evidence="1">
    <location>
        <begin position="128"/>
        <end position="302"/>
    </location>
</feature>
<feature type="compositionally biased region" description="Basic and acidic residues" evidence="1">
    <location>
        <begin position="128"/>
        <end position="139"/>
    </location>
</feature>
<dbReference type="GeneID" id="111249588"/>
<dbReference type="Proteomes" id="UP000594260">
    <property type="component" value="Unplaced"/>
</dbReference>
<organism evidence="2 3">
    <name type="scientific">Varroa destructor</name>
    <name type="common">Honeybee mite</name>
    <dbReference type="NCBI Taxonomy" id="109461"/>
    <lineage>
        <taxon>Eukaryota</taxon>
        <taxon>Metazoa</taxon>
        <taxon>Ecdysozoa</taxon>
        <taxon>Arthropoda</taxon>
        <taxon>Chelicerata</taxon>
        <taxon>Arachnida</taxon>
        <taxon>Acari</taxon>
        <taxon>Parasitiformes</taxon>
        <taxon>Mesostigmata</taxon>
        <taxon>Gamasina</taxon>
        <taxon>Dermanyssoidea</taxon>
        <taxon>Varroidae</taxon>
        <taxon>Varroa</taxon>
    </lineage>
</organism>
<protein>
    <submittedName>
        <fullName evidence="2">Uncharacterized protein</fullName>
    </submittedName>
</protein>
<feature type="compositionally biased region" description="Acidic residues" evidence="1">
    <location>
        <begin position="220"/>
        <end position="229"/>
    </location>
</feature>
<feature type="region of interest" description="Disordered" evidence="1">
    <location>
        <begin position="328"/>
        <end position="365"/>
    </location>
</feature>
<dbReference type="AlphaFoldDB" id="A0A7M7K8H0"/>
<keyword evidence="3" id="KW-1185">Reference proteome</keyword>
<dbReference type="RefSeq" id="XP_022659360.1">
    <property type="nucleotide sequence ID" value="XM_022803625.1"/>
</dbReference>
<evidence type="ECO:0000313" key="3">
    <source>
        <dbReference type="Proteomes" id="UP000594260"/>
    </source>
</evidence>
<feature type="compositionally biased region" description="Low complexity" evidence="1">
    <location>
        <begin position="339"/>
        <end position="353"/>
    </location>
</feature>